<gene>
    <name evidence="1" type="ORF">EJA10_07495</name>
</gene>
<proteinExistence type="predicted"/>
<dbReference type="EMBL" id="RSFW01000010">
    <property type="protein sequence ID" value="RSD27619.1"/>
    <property type="molecule type" value="Genomic_DNA"/>
</dbReference>
<comment type="caution">
    <text evidence="1">The sequence shown here is derived from an EMBL/GenBank/DDBJ whole genome shotgun (WGS) entry which is preliminary data.</text>
</comment>
<dbReference type="AlphaFoldDB" id="A0A3R9F165"/>
<reference evidence="2" key="1">
    <citation type="submission" date="2018-12" db="EMBL/GenBank/DDBJ databases">
        <title>Bacillus chawlae sp. nov., Bacillus glennii sp. nov., and Bacillus saganii sp. nov. Isolated from the Vehicle Assembly Building at Kennedy Space Center where the Viking Spacecraft were Assembled.</title>
        <authorList>
            <person name="Seuylemezian A."/>
            <person name="Vaishampayan P."/>
        </authorList>
    </citation>
    <scope>NUCLEOTIDE SEQUENCE [LARGE SCALE GENOMIC DNA]</scope>
    <source>
        <strain evidence="2">DSM 13966</strain>
    </source>
</reference>
<name>A0A3R9F165_9BACI</name>
<dbReference type="RefSeq" id="WP_125479400.1">
    <property type="nucleotide sequence ID" value="NZ_RSFW01000010.1"/>
</dbReference>
<protein>
    <submittedName>
        <fullName evidence="1">Uncharacterized protein</fullName>
    </submittedName>
</protein>
<evidence type="ECO:0000313" key="2">
    <source>
        <dbReference type="Proteomes" id="UP000279911"/>
    </source>
</evidence>
<organism evidence="1 2">
    <name type="scientific">Mesobacillus subterraneus</name>
    <dbReference type="NCBI Taxonomy" id="285983"/>
    <lineage>
        <taxon>Bacteria</taxon>
        <taxon>Bacillati</taxon>
        <taxon>Bacillota</taxon>
        <taxon>Bacilli</taxon>
        <taxon>Bacillales</taxon>
        <taxon>Bacillaceae</taxon>
        <taxon>Mesobacillus</taxon>
    </lineage>
</organism>
<accession>A0A3R9F165</accession>
<sequence>MKKVDTIGTVQDLAIVIQELYKNTEIIVTGSGAEEVGEYVVKALKDFKVAYTEKLTEEGHYIKIYD</sequence>
<dbReference type="Proteomes" id="UP000279911">
    <property type="component" value="Unassembled WGS sequence"/>
</dbReference>
<evidence type="ECO:0000313" key="1">
    <source>
        <dbReference type="EMBL" id="RSD27619.1"/>
    </source>
</evidence>